<dbReference type="GO" id="GO:0071004">
    <property type="term" value="C:U2-type prespliceosome"/>
    <property type="evidence" value="ECO:0007669"/>
    <property type="project" value="TreeGrafter"/>
</dbReference>
<keyword evidence="7" id="KW-1185">Reference proteome</keyword>
<evidence type="ECO:0000256" key="2">
    <source>
        <dbReference type="ARBA" id="ARBA00022664"/>
    </source>
</evidence>
<accession>A0A2U1KTM6</accession>
<sequence>MDLAENALARATQVFVKRQPEIHLFAARFRKHGGAIAGARASYQLGNVEDACSLYEQIIAIKKGKEHTPMLPLLFAQYSRFLYLVAYGTYDAYGGGYVQPQASTSVPPAAPAAAYRAYTASYPVQLLYNLSRLSYNKLYVQPGVAAVPPAHQPTATAAPQSYYSTYY</sequence>
<evidence type="ECO:0000256" key="3">
    <source>
        <dbReference type="ARBA" id="ARBA00022737"/>
    </source>
</evidence>
<dbReference type="AlphaFoldDB" id="A0A2U1KTM6"/>
<dbReference type="GO" id="GO:0000395">
    <property type="term" value="P:mRNA 5'-splice site recognition"/>
    <property type="evidence" value="ECO:0007669"/>
    <property type="project" value="TreeGrafter"/>
</dbReference>
<dbReference type="GO" id="GO:0030627">
    <property type="term" value="F:pre-mRNA 5'-splice site binding"/>
    <property type="evidence" value="ECO:0007669"/>
    <property type="project" value="TreeGrafter"/>
</dbReference>
<gene>
    <name evidence="6" type="ORF">CTI12_AA565770</name>
</gene>
<dbReference type="PANTHER" id="PTHR17204">
    <property type="entry name" value="PRE-MRNA PROCESSING PROTEIN PRP39-RELATED"/>
    <property type="match status" value="1"/>
</dbReference>
<dbReference type="PANTHER" id="PTHR17204:SF5">
    <property type="entry name" value="PRE-MRNA-PROCESSING FACTOR 39"/>
    <property type="match status" value="1"/>
</dbReference>
<organism evidence="6 7">
    <name type="scientific">Artemisia annua</name>
    <name type="common">Sweet wormwood</name>
    <dbReference type="NCBI Taxonomy" id="35608"/>
    <lineage>
        <taxon>Eukaryota</taxon>
        <taxon>Viridiplantae</taxon>
        <taxon>Streptophyta</taxon>
        <taxon>Embryophyta</taxon>
        <taxon>Tracheophyta</taxon>
        <taxon>Spermatophyta</taxon>
        <taxon>Magnoliopsida</taxon>
        <taxon>eudicotyledons</taxon>
        <taxon>Gunneridae</taxon>
        <taxon>Pentapetalae</taxon>
        <taxon>asterids</taxon>
        <taxon>campanulids</taxon>
        <taxon>Asterales</taxon>
        <taxon>Asteraceae</taxon>
        <taxon>Asteroideae</taxon>
        <taxon>Anthemideae</taxon>
        <taxon>Artemisiinae</taxon>
        <taxon>Artemisia</taxon>
    </lineage>
</organism>
<evidence type="ECO:0000256" key="1">
    <source>
        <dbReference type="ARBA" id="ARBA00004123"/>
    </source>
</evidence>
<protein>
    <submittedName>
        <fullName evidence="6">Tetratricopeptide repeat (TPR)-like superfamily protein</fullName>
    </submittedName>
</protein>
<reference evidence="6 7" key="1">
    <citation type="journal article" date="2018" name="Mol. Plant">
        <title>The genome of Artemisia annua provides insight into the evolution of Asteraceae family and artemisinin biosynthesis.</title>
        <authorList>
            <person name="Shen Q."/>
            <person name="Zhang L."/>
            <person name="Liao Z."/>
            <person name="Wang S."/>
            <person name="Yan T."/>
            <person name="Shi P."/>
            <person name="Liu M."/>
            <person name="Fu X."/>
            <person name="Pan Q."/>
            <person name="Wang Y."/>
            <person name="Lv Z."/>
            <person name="Lu X."/>
            <person name="Zhang F."/>
            <person name="Jiang W."/>
            <person name="Ma Y."/>
            <person name="Chen M."/>
            <person name="Hao X."/>
            <person name="Li L."/>
            <person name="Tang Y."/>
            <person name="Lv G."/>
            <person name="Zhou Y."/>
            <person name="Sun X."/>
            <person name="Brodelius P.E."/>
            <person name="Rose J.K.C."/>
            <person name="Tang K."/>
        </authorList>
    </citation>
    <scope>NUCLEOTIDE SEQUENCE [LARGE SCALE GENOMIC DNA]</scope>
    <source>
        <strain evidence="7">cv. Huhao1</strain>
        <tissue evidence="6">Leaf</tissue>
    </source>
</reference>
<name>A0A2U1KTM6_ARTAN</name>
<dbReference type="GO" id="GO:0005685">
    <property type="term" value="C:U1 snRNP"/>
    <property type="evidence" value="ECO:0007669"/>
    <property type="project" value="TreeGrafter"/>
</dbReference>
<dbReference type="OrthoDB" id="10265668at2759"/>
<evidence type="ECO:0000256" key="4">
    <source>
        <dbReference type="ARBA" id="ARBA00023187"/>
    </source>
</evidence>
<dbReference type="STRING" id="35608.A0A2U1KTM6"/>
<dbReference type="GO" id="GO:0000243">
    <property type="term" value="C:commitment complex"/>
    <property type="evidence" value="ECO:0007669"/>
    <property type="project" value="TreeGrafter"/>
</dbReference>
<evidence type="ECO:0000256" key="5">
    <source>
        <dbReference type="ARBA" id="ARBA00023242"/>
    </source>
</evidence>
<keyword evidence="3" id="KW-0677">Repeat</keyword>
<dbReference type="EMBL" id="PKPP01014069">
    <property type="protein sequence ID" value="PWA40087.1"/>
    <property type="molecule type" value="Genomic_DNA"/>
</dbReference>
<evidence type="ECO:0000313" key="7">
    <source>
        <dbReference type="Proteomes" id="UP000245207"/>
    </source>
</evidence>
<keyword evidence="2" id="KW-0507">mRNA processing</keyword>
<comment type="subcellular location">
    <subcellularLocation>
        <location evidence="1">Nucleus</location>
    </subcellularLocation>
</comment>
<comment type="caution">
    <text evidence="6">The sequence shown here is derived from an EMBL/GenBank/DDBJ whole genome shotgun (WGS) entry which is preliminary data.</text>
</comment>
<keyword evidence="4" id="KW-0508">mRNA splicing</keyword>
<proteinExistence type="predicted"/>
<dbReference type="Proteomes" id="UP000245207">
    <property type="component" value="Unassembled WGS sequence"/>
</dbReference>
<keyword evidence="5" id="KW-0539">Nucleus</keyword>
<evidence type="ECO:0000313" key="6">
    <source>
        <dbReference type="EMBL" id="PWA40087.1"/>
    </source>
</evidence>